<dbReference type="EMBL" id="GBRH01274320">
    <property type="protein sequence ID" value="JAD23575.1"/>
    <property type="molecule type" value="Transcribed_RNA"/>
</dbReference>
<organism evidence="1">
    <name type="scientific">Arundo donax</name>
    <name type="common">Giant reed</name>
    <name type="synonym">Donax arundinaceus</name>
    <dbReference type="NCBI Taxonomy" id="35708"/>
    <lineage>
        <taxon>Eukaryota</taxon>
        <taxon>Viridiplantae</taxon>
        <taxon>Streptophyta</taxon>
        <taxon>Embryophyta</taxon>
        <taxon>Tracheophyta</taxon>
        <taxon>Spermatophyta</taxon>
        <taxon>Magnoliopsida</taxon>
        <taxon>Liliopsida</taxon>
        <taxon>Poales</taxon>
        <taxon>Poaceae</taxon>
        <taxon>PACMAD clade</taxon>
        <taxon>Arundinoideae</taxon>
        <taxon>Arundineae</taxon>
        <taxon>Arundo</taxon>
    </lineage>
</organism>
<reference evidence="1" key="2">
    <citation type="journal article" date="2015" name="Data Brief">
        <title>Shoot transcriptome of the giant reed, Arundo donax.</title>
        <authorList>
            <person name="Barrero R.A."/>
            <person name="Guerrero F.D."/>
            <person name="Moolhuijzen P."/>
            <person name="Goolsby J.A."/>
            <person name="Tidwell J."/>
            <person name="Bellgard S.E."/>
            <person name="Bellgard M.I."/>
        </authorList>
    </citation>
    <scope>NUCLEOTIDE SEQUENCE</scope>
    <source>
        <tissue evidence="1">Shoot tissue taken approximately 20 cm above the soil surface</tissue>
    </source>
</reference>
<accession>A0A0A8YDB0</accession>
<dbReference type="AlphaFoldDB" id="A0A0A8YDB0"/>
<reference evidence="1" key="1">
    <citation type="submission" date="2014-09" db="EMBL/GenBank/DDBJ databases">
        <authorList>
            <person name="Magalhaes I.L.F."/>
            <person name="Oliveira U."/>
            <person name="Santos F.R."/>
            <person name="Vidigal T.H.D.A."/>
            <person name="Brescovit A.D."/>
            <person name="Santos A.J."/>
        </authorList>
    </citation>
    <scope>NUCLEOTIDE SEQUENCE</scope>
    <source>
        <tissue evidence="1">Shoot tissue taken approximately 20 cm above the soil surface</tissue>
    </source>
</reference>
<evidence type="ECO:0000313" key="1">
    <source>
        <dbReference type="EMBL" id="JAD23575.1"/>
    </source>
</evidence>
<sequence>MNKSLSITNVAPLPINESSNLKNAIQNFKQNLKKLRLGHEGQLLICQTNPPPPTKKKDQLSVNLVLSLYSWIAWWSMPSKLRCI</sequence>
<name>A0A0A8YDB0_ARUDO</name>
<protein>
    <submittedName>
        <fullName evidence="1">Uncharacterized protein</fullName>
    </submittedName>
</protein>
<proteinExistence type="predicted"/>